<dbReference type="SUPFAM" id="SSF56112">
    <property type="entry name" value="Protein kinase-like (PK-like)"/>
    <property type="match status" value="1"/>
</dbReference>
<dbReference type="InterPro" id="IPR011009">
    <property type="entry name" value="Kinase-like_dom_sf"/>
</dbReference>
<proteinExistence type="predicted"/>
<dbReference type="AlphaFoldDB" id="A0A6B2L6D0"/>
<reference evidence="5" key="1">
    <citation type="journal article" date="2020" name="J. Eukaryot. Microbiol.">
        <title>De novo Sequencing, Assembly and Annotation of the Transcriptome for the Free-Living Testate Amoeba Arcella intermedia.</title>
        <authorList>
            <person name="Ribeiro G.M."/>
            <person name="Porfirio-Sousa A.L."/>
            <person name="Maurer-Alcala X.X."/>
            <person name="Katz L.A."/>
            <person name="Lahr D.J.G."/>
        </authorList>
    </citation>
    <scope>NUCLEOTIDE SEQUENCE</scope>
</reference>
<keyword evidence="1" id="KW-0547">Nucleotide-binding</keyword>
<feature type="compositionally biased region" description="Low complexity" evidence="3">
    <location>
        <begin position="299"/>
        <end position="311"/>
    </location>
</feature>
<organism evidence="5">
    <name type="scientific">Arcella intermedia</name>
    <dbReference type="NCBI Taxonomy" id="1963864"/>
    <lineage>
        <taxon>Eukaryota</taxon>
        <taxon>Amoebozoa</taxon>
        <taxon>Tubulinea</taxon>
        <taxon>Elardia</taxon>
        <taxon>Arcellinida</taxon>
        <taxon>Sphaerothecina</taxon>
        <taxon>Arcellidae</taxon>
        <taxon>Arcella</taxon>
    </lineage>
</organism>
<dbReference type="Gene3D" id="1.10.510.10">
    <property type="entry name" value="Transferase(Phosphotransferase) domain 1"/>
    <property type="match status" value="1"/>
</dbReference>
<dbReference type="PROSITE" id="PS50011">
    <property type="entry name" value="PROTEIN_KINASE_DOM"/>
    <property type="match status" value="1"/>
</dbReference>
<feature type="domain" description="Protein kinase" evidence="4">
    <location>
        <begin position="1"/>
        <end position="346"/>
    </location>
</feature>
<evidence type="ECO:0000313" key="5">
    <source>
        <dbReference type="EMBL" id="NDV32524.1"/>
    </source>
</evidence>
<evidence type="ECO:0000256" key="2">
    <source>
        <dbReference type="ARBA" id="ARBA00022840"/>
    </source>
</evidence>
<evidence type="ECO:0000256" key="1">
    <source>
        <dbReference type="ARBA" id="ARBA00022741"/>
    </source>
</evidence>
<accession>A0A6B2L6D0</accession>
<evidence type="ECO:0000256" key="3">
    <source>
        <dbReference type="SAM" id="MobiDB-lite"/>
    </source>
</evidence>
<protein>
    <recommendedName>
        <fullName evidence="4">Protein kinase domain-containing protein</fullName>
    </recommendedName>
</protein>
<evidence type="ECO:0000259" key="4">
    <source>
        <dbReference type="PROSITE" id="PS50011"/>
    </source>
</evidence>
<dbReference type="SMART" id="SM00220">
    <property type="entry name" value="S_TKc"/>
    <property type="match status" value="1"/>
</dbReference>
<name>A0A6B2L6D0_9EUKA</name>
<dbReference type="GO" id="GO:0005524">
    <property type="term" value="F:ATP binding"/>
    <property type="evidence" value="ECO:0007669"/>
    <property type="project" value="UniProtKB-KW"/>
</dbReference>
<dbReference type="PANTHER" id="PTHR24055">
    <property type="entry name" value="MITOGEN-ACTIVATED PROTEIN KINASE"/>
    <property type="match status" value="1"/>
</dbReference>
<keyword evidence="2" id="KW-0067">ATP-binding</keyword>
<sequence length="384" mass="43069">MEHPNIVKLSGILKKDMNTQYLLMPFVGTDLGFHNFGTRDSTLTLEEIQFILYRLLGAVHYLHSENIAHRDIKPTSVLVRFTEPPSSPRPQTPRQITTVKLCSFGQCRLLSRPWGFVAEPPLSMGSNYKLNYGTSYLSSVLNMAKGKEPHVVERSPQSLGSLDQPEFDKLGDPFNNMCYWAPELSVLQETGYACSSFDWKKCDIWSLGCLLAEMLRGGEPLFTAKKASAQLEQVLKIKECRPHETLSYLDEVRFPIKANWSDKPTTSLLEQVNYLPVNATSSKKKPSLLNITTPPPNPINTNPTNTTSSSSMSNMSLNCLDLLSSLLTFEPHLRPNSAELLKHPFFGDIERKSSVEIQHVNHQLNETACDINLVQFVLKNCGGP</sequence>
<dbReference type="InterPro" id="IPR050117">
    <property type="entry name" value="MAPK"/>
</dbReference>
<dbReference type="EMBL" id="GIBP01003555">
    <property type="protein sequence ID" value="NDV32524.1"/>
    <property type="molecule type" value="Transcribed_RNA"/>
</dbReference>
<dbReference type="GO" id="GO:0004672">
    <property type="term" value="F:protein kinase activity"/>
    <property type="evidence" value="ECO:0007669"/>
    <property type="project" value="InterPro"/>
</dbReference>
<dbReference type="InterPro" id="IPR000719">
    <property type="entry name" value="Prot_kinase_dom"/>
</dbReference>
<feature type="region of interest" description="Disordered" evidence="3">
    <location>
        <begin position="285"/>
        <end position="311"/>
    </location>
</feature>
<dbReference type="Pfam" id="PF00069">
    <property type="entry name" value="Pkinase"/>
    <property type="match status" value="2"/>
</dbReference>